<reference evidence="3 4" key="1">
    <citation type="submission" date="2015-07" db="EMBL/GenBank/DDBJ databases">
        <title>Genome sequencing of Kibdelosporangium phytohabitans.</title>
        <authorList>
            <person name="Qin S."/>
            <person name="Xing K."/>
        </authorList>
    </citation>
    <scope>NUCLEOTIDE SEQUENCE [LARGE SCALE GENOMIC DNA]</scope>
    <source>
        <strain evidence="3 4">KLBMP1111</strain>
    </source>
</reference>
<dbReference type="SUPFAM" id="SSF54631">
    <property type="entry name" value="CBS-domain pair"/>
    <property type="match status" value="1"/>
</dbReference>
<dbReference type="Pfam" id="PF00571">
    <property type="entry name" value="CBS"/>
    <property type="match status" value="1"/>
</dbReference>
<dbReference type="AlphaFoldDB" id="A0A0N9I6S1"/>
<dbReference type="RefSeq" id="WP_054292369.1">
    <property type="nucleotide sequence ID" value="NZ_CP012752.1"/>
</dbReference>
<sequence length="115" mass="12414">MLTRTPAADAAQLAHDMLDNHFRVVPIVDGGTLVGIVTRRDLLRTIARDDEAITRDVRHHLCRAFRRGNWSATVVDGVVTLVDEYGDAADRHIADVTARAVPGVAEVTTLASASS</sequence>
<proteinExistence type="predicted"/>
<dbReference type="OrthoDB" id="9799454at2"/>
<evidence type="ECO:0000313" key="3">
    <source>
        <dbReference type="EMBL" id="ALG10466.1"/>
    </source>
</evidence>
<keyword evidence="4" id="KW-1185">Reference proteome</keyword>
<dbReference type="PROSITE" id="PS51371">
    <property type="entry name" value="CBS"/>
    <property type="match status" value="1"/>
</dbReference>
<dbReference type="SMART" id="SM00116">
    <property type="entry name" value="CBS"/>
    <property type="match status" value="1"/>
</dbReference>
<dbReference type="Proteomes" id="UP000063699">
    <property type="component" value="Chromosome"/>
</dbReference>
<dbReference type="KEGG" id="kphy:AOZ06_29420"/>
<evidence type="ECO:0000256" key="1">
    <source>
        <dbReference type="PROSITE-ProRule" id="PRU00703"/>
    </source>
</evidence>
<dbReference type="STRING" id="860235.AOZ06_29420"/>
<protein>
    <recommendedName>
        <fullName evidence="2">CBS domain-containing protein</fullName>
    </recommendedName>
</protein>
<keyword evidence="1" id="KW-0129">CBS domain</keyword>
<evidence type="ECO:0000313" key="4">
    <source>
        <dbReference type="Proteomes" id="UP000063699"/>
    </source>
</evidence>
<name>A0A0N9I6S1_9PSEU</name>
<dbReference type="Gene3D" id="3.10.580.10">
    <property type="entry name" value="CBS-domain"/>
    <property type="match status" value="1"/>
</dbReference>
<dbReference type="InterPro" id="IPR000644">
    <property type="entry name" value="CBS_dom"/>
</dbReference>
<dbReference type="EMBL" id="CP012752">
    <property type="protein sequence ID" value="ALG10466.1"/>
    <property type="molecule type" value="Genomic_DNA"/>
</dbReference>
<dbReference type="InterPro" id="IPR046342">
    <property type="entry name" value="CBS_dom_sf"/>
</dbReference>
<gene>
    <name evidence="3" type="ORF">AOZ06_29420</name>
</gene>
<accession>A0A0N9I6S1</accession>
<dbReference type="Pfam" id="PF04972">
    <property type="entry name" value="BON"/>
    <property type="match status" value="1"/>
</dbReference>
<dbReference type="InterPro" id="IPR007055">
    <property type="entry name" value="BON_dom"/>
</dbReference>
<evidence type="ECO:0000259" key="2">
    <source>
        <dbReference type="PROSITE" id="PS51371"/>
    </source>
</evidence>
<organism evidence="3 4">
    <name type="scientific">Kibdelosporangium phytohabitans</name>
    <dbReference type="NCBI Taxonomy" id="860235"/>
    <lineage>
        <taxon>Bacteria</taxon>
        <taxon>Bacillati</taxon>
        <taxon>Actinomycetota</taxon>
        <taxon>Actinomycetes</taxon>
        <taxon>Pseudonocardiales</taxon>
        <taxon>Pseudonocardiaceae</taxon>
        <taxon>Kibdelosporangium</taxon>
    </lineage>
</organism>
<feature type="domain" description="CBS" evidence="2">
    <location>
        <begin position="1"/>
        <end position="53"/>
    </location>
</feature>